<dbReference type="AlphaFoldDB" id="A0A6B8TPB2"/>
<organism evidence="1 2">
    <name type="scientific">Corynebacterium xerosis</name>
    <dbReference type="NCBI Taxonomy" id="1725"/>
    <lineage>
        <taxon>Bacteria</taxon>
        <taxon>Bacillati</taxon>
        <taxon>Actinomycetota</taxon>
        <taxon>Actinomycetes</taxon>
        <taxon>Mycobacteriales</taxon>
        <taxon>Corynebacteriaceae</taxon>
        <taxon>Corynebacterium</taxon>
    </lineage>
</organism>
<gene>
    <name evidence="1" type="ORF">FOB82_09560</name>
</gene>
<dbReference type="RefSeq" id="WP_155869961.1">
    <property type="nucleotide sequence ID" value="NZ_CP046322.1"/>
</dbReference>
<name>A0A6B8TPB2_9CORY</name>
<sequence>MARVRSIEKIEENGRFHPTEVDCTYQNVVGDDGTKYVQLTTYGSDSRKSAPKSSQTIQLDKDMALKLIKILAETFSS</sequence>
<dbReference type="Proteomes" id="UP000426857">
    <property type="component" value="Chromosome"/>
</dbReference>
<protein>
    <recommendedName>
        <fullName evidence="3">Methionyl-tRNA formyltransferase</fullName>
    </recommendedName>
</protein>
<dbReference type="EMBL" id="CP046322">
    <property type="protein sequence ID" value="QGS35152.1"/>
    <property type="molecule type" value="Genomic_DNA"/>
</dbReference>
<dbReference type="KEGG" id="cxe:FOB82_09560"/>
<accession>A0A6B8TPB2</accession>
<evidence type="ECO:0000313" key="2">
    <source>
        <dbReference type="Proteomes" id="UP000426857"/>
    </source>
</evidence>
<reference evidence="1 2" key="1">
    <citation type="submission" date="2019-11" db="EMBL/GenBank/DDBJ databases">
        <title>FDA dAtabase for Regulatory Grade micrObial Sequences (FDA-ARGOS): Supporting development and validation of Infectious Disease Dx tests.</title>
        <authorList>
            <person name="Kerrigan L."/>
            <person name="Long C."/>
            <person name="Tallon L."/>
            <person name="Sadzewicz L."/>
            <person name="Vavikolanu K."/>
            <person name="Mehta A."/>
            <person name="Aluvathingal J."/>
            <person name="Nadendla S."/>
            <person name="Yan Y."/>
            <person name="Sichtig H."/>
        </authorList>
    </citation>
    <scope>NUCLEOTIDE SEQUENCE [LARGE SCALE GENOMIC DNA]</scope>
    <source>
        <strain evidence="1 2">FDAARGOS_674</strain>
    </source>
</reference>
<evidence type="ECO:0008006" key="3">
    <source>
        <dbReference type="Google" id="ProtNLM"/>
    </source>
</evidence>
<proteinExistence type="predicted"/>
<evidence type="ECO:0000313" key="1">
    <source>
        <dbReference type="EMBL" id="QGS35152.1"/>
    </source>
</evidence>